<dbReference type="GO" id="GO:0016491">
    <property type="term" value="F:oxidoreductase activity"/>
    <property type="evidence" value="ECO:0007669"/>
    <property type="project" value="UniProtKB-KW"/>
</dbReference>
<dbReference type="OrthoDB" id="9808814at2"/>
<name>A0A552U8U3_9SPHN</name>
<dbReference type="InterPro" id="IPR020904">
    <property type="entry name" value="Sc_DH/Rdtase_CS"/>
</dbReference>
<dbReference type="Gene3D" id="3.40.50.720">
    <property type="entry name" value="NAD(P)-binding Rossmann-like Domain"/>
    <property type="match status" value="1"/>
</dbReference>
<evidence type="ECO:0000256" key="2">
    <source>
        <dbReference type="ARBA" id="ARBA00023002"/>
    </source>
</evidence>
<dbReference type="GO" id="GO:0016020">
    <property type="term" value="C:membrane"/>
    <property type="evidence" value="ECO:0007669"/>
    <property type="project" value="TreeGrafter"/>
</dbReference>
<evidence type="ECO:0000313" key="3">
    <source>
        <dbReference type="EMBL" id="TRW14647.1"/>
    </source>
</evidence>
<organism evidence="3 4">
    <name type="scientific">Glacieibacterium frigidum</name>
    <dbReference type="NCBI Taxonomy" id="2593303"/>
    <lineage>
        <taxon>Bacteria</taxon>
        <taxon>Pseudomonadati</taxon>
        <taxon>Pseudomonadota</taxon>
        <taxon>Alphaproteobacteria</taxon>
        <taxon>Sphingomonadales</taxon>
        <taxon>Sphingosinicellaceae</taxon>
        <taxon>Glacieibacterium</taxon>
    </lineage>
</organism>
<comment type="similarity">
    <text evidence="1">Belongs to the short-chain dehydrogenases/reductases (SDR) family.</text>
</comment>
<proteinExistence type="inferred from homology"/>
<dbReference type="CDD" id="cd05233">
    <property type="entry name" value="SDR_c"/>
    <property type="match status" value="1"/>
</dbReference>
<evidence type="ECO:0000256" key="1">
    <source>
        <dbReference type="ARBA" id="ARBA00006484"/>
    </source>
</evidence>
<sequence>MNPQSIRKLALVTGASSGIGLELARICVAEGYDVVISAEDSAIETVATELRGTGGQVTAVVADLREHEAIHTLLDAIDAAGRPLDLCFANAGFGLGGRFTETDLHTELAMIQVNVASQVHLVKHVAQAMAAAGQGRILITGSIAGTMPGSFQSVYNGTKAFLNSWGEAIREELKEQNVVVTVLMPGATDTDFFHRAEMDDTKVGQGKKMPADEVARIGFDALMSDDDHVVAGFKNKLQALMTNVLPDPVLAKMHRDMAQPNSEKTAAE</sequence>
<dbReference type="PANTHER" id="PTHR44196">
    <property type="entry name" value="DEHYDROGENASE/REDUCTASE SDR FAMILY MEMBER 7B"/>
    <property type="match status" value="1"/>
</dbReference>
<dbReference type="AlphaFoldDB" id="A0A552U8U3"/>
<dbReference type="PRINTS" id="PR00081">
    <property type="entry name" value="GDHRDH"/>
</dbReference>
<comment type="caution">
    <text evidence="3">The sequence shown here is derived from an EMBL/GenBank/DDBJ whole genome shotgun (WGS) entry which is preliminary data.</text>
</comment>
<dbReference type="EMBL" id="VJWA01000002">
    <property type="protein sequence ID" value="TRW14647.1"/>
    <property type="molecule type" value="Genomic_DNA"/>
</dbReference>
<dbReference type="InterPro" id="IPR002347">
    <property type="entry name" value="SDR_fam"/>
</dbReference>
<evidence type="ECO:0000313" key="4">
    <source>
        <dbReference type="Proteomes" id="UP000317894"/>
    </source>
</evidence>
<dbReference type="Proteomes" id="UP000317894">
    <property type="component" value="Unassembled WGS sequence"/>
</dbReference>
<gene>
    <name evidence="3" type="ORF">FMM06_13235</name>
</gene>
<reference evidence="3 4" key="1">
    <citation type="submission" date="2019-07" db="EMBL/GenBank/DDBJ databases">
        <title>Novel species isolated from glacier.</title>
        <authorList>
            <person name="Liu Q."/>
            <person name="Xin Y.-H."/>
        </authorList>
    </citation>
    <scope>NUCLEOTIDE SEQUENCE [LARGE SCALE GENOMIC DNA]</scope>
    <source>
        <strain evidence="3 4">LB1R16</strain>
    </source>
</reference>
<dbReference type="PANTHER" id="PTHR44196:SF2">
    <property type="entry name" value="SHORT-CHAIN DEHYDROGENASE-RELATED"/>
    <property type="match status" value="1"/>
</dbReference>
<dbReference type="InterPro" id="IPR036291">
    <property type="entry name" value="NAD(P)-bd_dom_sf"/>
</dbReference>
<dbReference type="RefSeq" id="WP_144237853.1">
    <property type="nucleotide sequence ID" value="NZ_VJWA01000002.1"/>
</dbReference>
<dbReference type="Pfam" id="PF00106">
    <property type="entry name" value="adh_short"/>
    <property type="match status" value="1"/>
</dbReference>
<accession>A0A552U8U3</accession>
<dbReference type="SUPFAM" id="SSF51735">
    <property type="entry name" value="NAD(P)-binding Rossmann-fold domains"/>
    <property type="match status" value="1"/>
</dbReference>
<protein>
    <submittedName>
        <fullName evidence="3">SDR family NAD(P)-dependent oxidoreductase</fullName>
    </submittedName>
</protein>
<dbReference type="PROSITE" id="PS00061">
    <property type="entry name" value="ADH_SHORT"/>
    <property type="match status" value="1"/>
</dbReference>
<keyword evidence="4" id="KW-1185">Reference proteome</keyword>
<keyword evidence="2" id="KW-0560">Oxidoreductase</keyword>